<dbReference type="EMBL" id="JAYGIL010000018">
    <property type="protein sequence ID" value="MEA5404138.1"/>
    <property type="molecule type" value="Genomic_DNA"/>
</dbReference>
<dbReference type="RefSeq" id="WP_323697432.1">
    <property type="nucleotide sequence ID" value="NZ_JAYGIL010000018.1"/>
</dbReference>
<reference evidence="1 2" key="1">
    <citation type="submission" date="2023-12" db="EMBL/GenBank/DDBJ databases">
        <title>Novel species of the genus Arcicella isolated from rivers.</title>
        <authorList>
            <person name="Lu H."/>
        </authorList>
    </citation>
    <scope>NUCLEOTIDE SEQUENCE [LARGE SCALE GENOMIC DNA]</scope>
    <source>
        <strain evidence="1 2">DC2W</strain>
    </source>
</reference>
<sequence length="561" mass="60524">MKTNFTSIFRTVILFSLGISLVFACQKINPFEDVDLTVNSNIYKAPILIEFVDANSNSTTLPKDLTVSISGPNKDLILNDQGGKDFKVAGNLLSLVLAEKVNPSENSPVEFTVSVKGPNYAPTNYTISIVDFSSSTYRVALTNLTALPDGVKSVAKTTSLATGETIVIPASTDKPEIAKITIPAGTQVKDETGAVINATSVNSNIIQYGTGTEDAFNSFPNEGEANTVKFKDGTTDEASFITAGFVDIEMTAGGKNVKSFSKPLDMSLSLHPDLVNPETEEPVQVGEQIPVFSYDRDKDEWTEEGDATITKDANGNLMANFKVPHLSTWTIAWKYKGKTCGSKTYTVTIKSNIRYSTSKYYAKVSYIKNSKTRYTKTYPSFKISNRTTVKFKAKRVPKGYSTRIVVYNSEGGIVGSSTFNACSNKSISMTVKEPKVVVPPNATDEAAETESDAVKVNLNFTAACTNKNVNIKPTVWVKFVDATGVEQLINVVEGKAILAMKKNVKYTLTTTYDGTNYSGEVTISNGTATIVSSVGLTGSFPVNPASGEVDATLVYPLNSCK</sequence>
<evidence type="ECO:0000313" key="2">
    <source>
        <dbReference type="Proteomes" id="UP001303899"/>
    </source>
</evidence>
<dbReference type="PROSITE" id="PS51257">
    <property type="entry name" value="PROKAR_LIPOPROTEIN"/>
    <property type="match status" value="1"/>
</dbReference>
<gene>
    <name evidence="1" type="ORF">VB776_14500</name>
</gene>
<proteinExistence type="predicted"/>
<evidence type="ECO:0000313" key="1">
    <source>
        <dbReference type="EMBL" id="MEA5404138.1"/>
    </source>
</evidence>
<protein>
    <submittedName>
        <fullName evidence="1">Uncharacterized protein</fullName>
    </submittedName>
</protein>
<comment type="caution">
    <text evidence="1">The sequence shown here is derived from an EMBL/GenBank/DDBJ whole genome shotgun (WGS) entry which is preliminary data.</text>
</comment>
<accession>A0ABU5S6N5</accession>
<organism evidence="1 2">
    <name type="scientific">Arcicella gelida</name>
    <dbReference type="NCBI Taxonomy" id="2984195"/>
    <lineage>
        <taxon>Bacteria</taxon>
        <taxon>Pseudomonadati</taxon>
        <taxon>Bacteroidota</taxon>
        <taxon>Cytophagia</taxon>
        <taxon>Cytophagales</taxon>
        <taxon>Flectobacillaceae</taxon>
        <taxon>Arcicella</taxon>
    </lineage>
</organism>
<keyword evidence="2" id="KW-1185">Reference proteome</keyword>
<name>A0ABU5S6N5_9BACT</name>
<dbReference type="Proteomes" id="UP001303899">
    <property type="component" value="Unassembled WGS sequence"/>
</dbReference>